<dbReference type="Proteomes" id="UP000663829">
    <property type="component" value="Unassembled WGS sequence"/>
</dbReference>
<comment type="caution">
    <text evidence="2">The sequence shown here is derived from an EMBL/GenBank/DDBJ whole genome shotgun (WGS) entry which is preliminary data.</text>
</comment>
<gene>
    <name evidence="2" type="ORF">GPM918_LOCUS31851</name>
    <name evidence="3" type="ORF">OVA965_LOCUS41474</name>
    <name evidence="4" type="ORF">SRO942_LOCUS32504</name>
    <name evidence="5" type="ORF">TMI583_LOCUS43129</name>
</gene>
<keyword evidence="6" id="KW-1185">Reference proteome</keyword>
<dbReference type="Proteomes" id="UP000681722">
    <property type="component" value="Unassembled WGS sequence"/>
</dbReference>
<dbReference type="EMBL" id="CAJOBC010075483">
    <property type="protein sequence ID" value="CAF4257180.1"/>
    <property type="molecule type" value="Genomic_DNA"/>
</dbReference>
<accession>A0A815IVU2</accession>
<dbReference type="EMBL" id="CAJNOQ010015906">
    <property type="protein sequence ID" value="CAF1370901.1"/>
    <property type="molecule type" value="Genomic_DNA"/>
</dbReference>
<organism evidence="2 6">
    <name type="scientific">Didymodactylos carnosus</name>
    <dbReference type="NCBI Taxonomy" id="1234261"/>
    <lineage>
        <taxon>Eukaryota</taxon>
        <taxon>Metazoa</taxon>
        <taxon>Spiralia</taxon>
        <taxon>Gnathifera</taxon>
        <taxon>Rotifera</taxon>
        <taxon>Eurotatoria</taxon>
        <taxon>Bdelloidea</taxon>
        <taxon>Philodinida</taxon>
        <taxon>Philodinidae</taxon>
        <taxon>Didymodactylos</taxon>
    </lineage>
</organism>
<dbReference type="EMBL" id="CAJOBA010071231">
    <property type="protein sequence ID" value="CAF4392960.1"/>
    <property type="molecule type" value="Genomic_DNA"/>
</dbReference>
<keyword evidence="1" id="KW-0472">Membrane</keyword>
<reference evidence="2" key="1">
    <citation type="submission" date="2021-02" db="EMBL/GenBank/DDBJ databases">
        <authorList>
            <person name="Nowell W R."/>
        </authorList>
    </citation>
    <scope>NUCLEOTIDE SEQUENCE</scope>
</reference>
<keyword evidence="1" id="KW-1133">Transmembrane helix</keyword>
<feature type="transmembrane region" description="Helical" evidence="1">
    <location>
        <begin position="12"/>
        <end position="29"/>
    </location>
</feature>
<keyword evidence="1" id="KW-0812">Transmembrane</keyword>
<dbReference type="AlphaFoldDB" id="A0A815IVU2"/>
<proteinExistence type="predicted"/>
<evidence type="ECO:0000313" key="3">
    <source>
        <dbReference type="EMBL" id="CAF1589669.1"/>
    </source>
</evidence>
<dbReference type="EMBL" id="CAJNOK010047873">
    <property type="protein sequence ID" value="CAF1589669.1"/>
    <property type="molecule type" value="Genomic_DNA"/>
</dbReference>
<evidence type="ECO:0000313" key="2">
    <source>
        <dbReference type="EMBL" id="CAF1370901.1"/>
    </source>
</evidence>
<name>A0A815IVU2_9BILA</name>
<dbReference type="Proteomes" id="UP000682733">
    <property type="component" value="Unassembled WGS sequence"/>
</dbReference>
<protein>
    <submittedName>
        <fullName evidence="2">Uncharacterized protein</fullName>
    </submittedName>
</protein>
<sequence>MHFTIKDVHDNWKIITVCFIVAIVFIIFWKREPNDRCVLSEAYPSHGPGCNIKCSNGYEYSSLTFYNVTTNWPSELVTNMYKATNILEKYGKPVSIATKNQHSWLHVTLHYYCCYSKQELVRIEQFLDNYKWTTQEIVFDRMICAISHVDKISIVLMADAKSQYNLLKLATDIENEMKTKMNIPIRISRSKLQKIHMTLGVVSRTTFPAWTAVKVRNKEIPPNTWHNQTIFLTKPPIR</sequence>
<evidence type="ECO:0000313" key="6">
    <source>
        <dbReference type="Proteomes" id="UP000663829"/>
    </source>
</evidence>
<evidence type="ECO:0000313" key="5">
    <source>
        <dbReference type="EMBL" id="CAF4392960.1"/>
    </source>
</evidence>
<dbReference type="Proteomes" id="UP000677228">
    <property type="component" value="Unassembled WGS sequence"/>
</dbReference>
<evidence type="ECO:0000313" key="4">
    <source>
        <dbReference type="EMBL" id="CAF4257180.1"/>
    </source>
</evidence>
<evidence type="ECO:0000256" key="1">
    <source>
        <dbReference type="SAM" id="Phobius"/>
    </source>
</evidence>